<gene>
    <name evidence="4" type="ORF">G5B37_09120</name>
</gene>
<sequence length="301" mass="34295">MEKDYLIAKWLKNELTEDEQNQFNELEDASLNRAIIDNAQNFKAAHFSTPKDFRTLEKRIAAQATPVRKLSWKRTLLQIASVVVLGFAVYYGFFYNQLTTIQTLASEKTSFTLPDASEVTLNAASEISYNEDNWNNKRSLRLEGEAFFKVAKGEKFDVVTSQGTVSVLGTQFNVKQRDSFFEITCYEGVVQVQTTKKIEKLMAGDSFRMDKDSFLTSRTNDVAPKWTTNISTFKSVPLYRVIGELERQYNVTITYKGVKQNELFTGGFVHDNLDNALQAITTPLDLTYSTKETNLIIVTDR</sequence>
<dbReference type="GO" id="GO:0016989">
    <property type="term" value="F:sigma factor antagonist activity"/>
    <property type="evidence" value="ECO:0007669"/>
    <property type="project" value="TreeGrafter"/>
</dbReference>
<dbReference type="InterPro" id="IPR006860">
    <property type="entry name" value="FecR"/>
</dbReference>
<dbReference type="RefSeq" id="WP_164679730.1">
    <property type="nucleotide sequence ID" value="NZ_CP049057.1"/>
</dbReference>
<dbReference type="AlphaFoldDB" id="A0A6G6GMH0"/>
<dbReference type="KEGG" id="mgel:G5B37_09120"/>
<dbReference type="Pfam" id="PF16344">
    <property type="entry name" value="FecR_C"/>
    <property type="match status" value="1"/>
</dbReference>
<keyword evidence="1" id="KW-0472">Membrane</keyword>
<evidence type="ECO:0000313" key="5">
    <source>
        <dbReference type="Proteomes" id="UP000505306"/>
    </source>
</evidence>
<dbReference type="PANTHER" id="PTHR30273:SF2">
    <property type="entry name" value="PROTEIN FECR"/>
    <property type="match status" value="1"/>
</dbReference>
<dbReference type="InterPro" id="IPR012373">
    <property type="entry name" value="Ferrdict_sens_TM"/>
</dbReference>
<reference evidence="4 5" key="1">
    <citation type="submission" date="2020-02" db="EMBL/GenBank/DDBJ databases">
        <title>Complete genome sequence of Flavobacteriaceae bacterium.</title>
        <authorList>
            <person name="Kim S.-J."/>
            <person name="Kim Y.-S."/>
            <person name="Kim K.-H."/>
        </authorList>
    </citation>
    <scope>NUCLEOTIDE SEQUENCE [LARGE SCALE GENOMIC DNA]</scope>
    <source>
        <strain evidence="4 5">RR4-40</strain>
    </source>
</reference>
<dbReference type="Gene3D" id="3.55.50.30">
    <property type="match status" value="1"/>
</dbReference>
<dbReference type="EMBL" id="CP049057">
    <property type="protein sequence ID" value="QIE59717.1"/>
    <property type="molecule type" value="Genomic_DNA"/>
</dbReference>
<keyword evidence="5" id="KW-1185">Reference proteome</keyword>
<keyword evidence="1" id="KW-1133">Transmembrane helix</keyword>
<feature type="domain" description="FecR protein" evidence="2">
    <location>
        <begin position="100"/>
        <end position="191"/>
    </location>
</feature>
<name>A0A6G6GMH0_9FLAO</name>
<dbReference type="PIRSF" id="PIRSF018266">
    <property type="entry name" value="FecR"/>
    <property type="match status" value="1"/>
</dbReference>
<dbReference type="Pfam" id="PF04773">
    <property type="entry name" value="FecR"/>
    <property type="match status" value="1"/>
</dbReference>
<evidence type="ECO:0000259" key="3">
    <source>
        <dbReference type="Pfam" id="PF16344"/>
    </source>
</evidence>
<evidence type="ECO:0000259" key="2">
    <source>
        <dbReference type="Pfam" id="PF04773"/>
    </source>
</evidence>
<dbReference type="Gene3D" id="2.60.120.1440">
    <property type="match status" value="1"/>
</dbReference>
<dbReference type="InterPro" id="IPR032508">
    <property type="entry name" value="FecR_C"/>
</dbReference>
<protein>
    <submittedName>
        <fullName evidence="4">DUF4974 domain-containing protein</fullName>
    </submittedName>
</protein>
<dbReference type="PANTHER" id="PTHR30273">
    <property type="entry name" value="PERIPLASMIC SIGNAL SENSOR AND SIGMA FACTOR ACTIVATOR FECR-RELATED"/>
    <property type="match status" value="1"/>
</dbReference>
<keyword evidence="1" id="KW-0812">Transmembrane</keyword>
<evidence type="ECO:0000256" key="1">
    <source>
        <dbReference type="SAM" id="Phobius"/>
    </source>
</evidence>
<evidence type="ECO:0000313" key="4">
    <source>
        <dbReference type="EMBL" id="QIE59717.1"/>
    </source>
</evidence>
<feature type="domain" description="Protein FecR C-terminal" evidence="3">
    <location>
        <begin position="232"/>
        <end position="297"/>
    </location>
</feature>
<accession>A0A6G6GMH0</accession>
<proteinExistence type="predicted"/>
<organism evidence="4 5">
    <name type="scientific">Rasiella rasia</name>
    <dbReference type="NCBI Taxonomy" id="2744027"/>
    <lineage>
        <taxon>Bacteria</taxon>
        <taxon>Pseudomonadati</taxon>
        <taxon>Bacteroidota</taxon>
        <taxon>Flavobacteriia</taxon>
        <taxon>Flavobacteriales</taxon>
        <taxon>Flavobacteriaceae</taxon>
        <taxon>Rasiella</taxon>
    </lineage>
</organism>
<feature type="transmembrane region" description="Helical" evidence="1">
    <location>
        <begin position="76"/>
        <end position="94"/>
    </location>
</feature>
<dbReference type="Proteomes" id="UP000505306">
    <property type="component" value="Chromosome"/>
</dbReference>